<keyword evidence="6 7" id="KW-0727">SH2 domain</keyword>
<evidence type="ECO:0000313" key="11">
    <source>
        <dbReference type="EMBL" id="KAI2659346.1"/>
    </source>
</evidence>
<keyword evidence="5" id="KW-0833">Ubl conjugation pathway</keyword>
<dbReference type="Pfam" id="PF00017">
    <property type="entry name" value="SH2"/>
    <property type="match status" value="1"/>
</dbReference>
<dbReference type="InterPro" id="IPR000980">
    <property type="entry name" value="SH2"/>
</dbReference>
<dbReference type="SUPFAM" id="SSF158235">
    <property type="entry name" value="SOCS box-like"/>
    <property type="match status" value="1"/>
</dbReference>
<dbReference type="InterPro" id="IPR036860">
    <property type="entry name" value="SH2_dom_sf"/>
</dbReference>
<organism evidence="11 12">
    <name type="scientific">Labeo rohita</name>
    <name type="common">Indian major carp</name>
    <name type="synonym">Cyprinus rohita</name>
    <dbReference type="NCBI Taxonomy" id="84645"/>
    <lineage>
        <taxon>Eukaryota</taxon>
        <taxon>Metazoa</taxon>
        <taxon>Chordata</taxon>
        <taxon>Craniata</taxon>
        <taxon>Vertebrata</taxon>
        <taxon>Euteleostomi</taxon>
        <taxon>Actinopterygii</taxon>
        <taxon>Neopterygii</taxon>
        <taxon>Teleostei</taxon>
        <taxon>Ostariophysi</taxon>
        <taxon>Cypriniformes</taxon>
        <taxon>Cyprinidae</taxon>
        <taxon>Labeoninae</taxon>
        <taxon>Labeonini</taxon>
        <taxon>Labeo</taxon>
    </lineage>
</organism>
<keyword evidence="12" id="KW-1185">Reference proteome</keyword>
<protein>
    <recommendedName>
        <fullName evidence="2">Cytokine-inducible SH2-containing protein</fullName>
    </recommendedName>
</protein>
<gene>
    <name evidence="11" type="ORF">H4Q32_023636</name>
</gene>
<evidence type="ECO:0000259" key="9">
    <source>
        <dbReference type="PROSITE" id="PS50001"/>
    </source>
</evidence>
<sequence>MDHSALAAAQRSLSQLMQLAQRSISATVSAFLESSLPGKSSASETGPGASSAAHGSQWKRSDGRERSSAKRRAPEGDDFMPTKKALMPGPHSGMVASRTSAQNERDESEVQQIKQSQAALCTWAPAEDLRFITTTFQHLHTSGWYWGGMTASEARDALIGASEGTFLVRDSSHPLYLFTLSVQTWRGPTNVRIEYDSGRFRLDSTFPARSCLLSFSALPSLVQHYTSTSQVEERIEEHHTVSKDNGVLLKLRKPLHRPRAFPTLQHLTRLTINRHTDRHTQLPLPRPLLLYLQEYPFQV</sequence>
<dbReference type="PRINTS" id="PR00401">
    <property type="entry name" value="SH2DOMAIN"/>
</dbReference>
<proteinExistence type="predicted"/>
<feature type="compositionally biased region" description="Basic and acidic residues" evidence="8">
    <location>
        <begin position="59"/>
        <end position="75"/>
    </location>
</feature>
<dbReference type="PANTHER" id="PTHR10155">
    <property type="entry name" value="PHOSPHATIDYLINOSITOL 3-KINASE REGULATORY SUBUNIT"/>
    <property type="match status" value="1"/>
</dbReference>
<dbReference type="Proteomes" id="UP000830375">
    <property type="component" value="Unassembled WGS sequence"/>
</dbReference>
<dbReference type="PANTHER" id="PTHR10155:SF9">
    <property type="entry name" value="CYTOKINE-INDUCIBLE SH2-CONTAINING PROTEIN"/>
    <property type="match status" value="1"/>
</dbReference>
<dbReference type="InterPro" id="IPR036036">
    <property type="entry name" value="SOCS_box-like_dom_sf"/>
</dbReference>
<evidence type="ECO:0000256" key="8">
    <source>
        <dbReference type="SAM" id="MobiDB-lite"/>
    </source>
</evidence>
<comment type="pathway">
    <text evidence="1">Protein modification; protein ubiquitination.</text>
</comment>
<evidence type="ECO:0000256" key="6">
    <source>
        <dbReference type="ARBA" id="ARBA00022999"/>
    </source>
</evidence>
<dbReference type="SMART" id="SM00252">
    <property type="entry name" value="SH2"/>
    <property type="match status" value="1"/>
</dbReference>
<accession>A0ABQ8M8Z8</accession>
<evidence type="ECO:0000313" key="12">
    <source>
        <dbReference type="Proteomes" id="UP000830375"/>
    </source>
</evidence>
<dbReference type="PROSITE" id="PS50225">
    <property type="entry name" value="SOCS"/>
    <property type="match status" value="1"/>
</dbReference>
<evidence type="ECO:0000259" key="10">
    <source>
        <dbReference type="PROSITE" id="PS50225"/>
    </source>
</evidence>
<evidence type="ECO:0000256" key="2">
    <source>
        <dbReference type="ARBA" id="ARBA00021548"/>
    </source>
</evidence>
<dbReference type="InterPro" id="IPR001496">
    <property type="entry name" value="SOCS_box"/>
</dbReference>
<dbReference type="SMART" id="SM00253">
    <property type="entry name" value="SOCS"/>
    <property type="match status" value="1"/>
</dbReference>
<dbReference type="Gene3D" id="1.10.750.20">
    <property type="entry name" value="SOCS box"/>
    <property type="match status" value="1"/>
</dbReference>
<keyword evidence="3" id="KW-0341">Growth regulation</keyword>
<reference evidence="11 12" key="1">
    <citation type="submission" date="2022-01" db="EMBL/GenBank/DDBJ databases">
        <title>A high-quality chromosome-level genome assembly of rohu carp, Labeo rohita.</title>
        <authorList>
            <person name="Arick M.A. II"/>
            <person name="Hsu C.-Y."/>
            <person name="Magbanua Z."/>
            <person name="Pechanova O."/>
            <person name="Grover C."/>
            <person name="Miller E."/>
            <person name="Thrash A."/>
            <person name="Ezzel L."/>
            <person name="Alam S."/>
            <person name="Benzie J."/>
            <person name="Hamilton M."/>
            <person name="Karsi A."/>
            <person name="Lawrence M.L."/>
            <person name="Peterson D.G."/>
        </authorList>
    </citation>
    <scope>NUCLEOTIDE SEQUENCE [LARGE SCALE GENOMIC DNA]</scope>
    <source>
        <strain evidence="12">BAU-BD-2019</strain>
        <tissue evidence="11">Blood</tissue>
    </source>
</reference>
<evidence type="ECO:0000256" key="4">
    <source>
        <dbReference type="ARBA" id="ARBA00022700"/>
    </source>
</evidence>
<feature type="domain" description="SH2" evidence="9">
    <location>
        <begin position="144"/>
        <end position="255"/>
    </location>
</feature>
<feature type="region of interest" description="Disordered" evidence="8">
    <location>
        <begin position="34"/>
        <end position="109"/>
    </location>
</feature>
<feature type="domain" description="SOCS box" evidence="10">
    <location>
        <begin position="250"/>
        <end position="298"/>
    </location>
</feature>
<dbReference type="EMBL" id="JACTAM010000011">
    <property type="protein sequence ID" value="KAI2659346.1"/>
    <property type="molecule type" value="Genomic_DNA"/>
</dbReference>
<dbReference type="Pfam" id="PF07525">
    <property type="entry name" value="SOCS_box"/>
    <property type="match status" value="1"/>
</dbReference>
<dbReference type="SMART" id="SM00969">
    <property type="entry name" value="SOCS_box"/>
    <property type="match status" value="1"/>
</dbReference>
<evidence type="ECO:0000256" key="3">
    <source>
        <dbReference type="ARBA" id="ARBA00022604"/>
    </source>
</evidence>
<dbReference type="PROSITE" id="PS50001">
    <property type="entry name" value="SH2"/>
    <property type="match status" value="1"/>
</dbReference>
<evidence type="ECO:0000256" key="5">
    <source>
        <dbReference type="ARBA" id="ARBA00022786"/>
    </source>
</evidence>
<evidence type="ECO:0000256" key="7">
    <source>
        <dbReference type="PROSITE-ProRule" id="PRU00191"/>
    </source>
</evidence>
<keyword evidence="4" id="KW-0734">Signal transduction inhibitor</keyword>
<dbReference type="SUPFAM" id="SSF55550">
    <property type="entry name" value="SH2 domain"/>
    <property type="match status" value="1"/>
</dbReference>
<comment type="caution">
    <text evidence="11">The sequence shown here is derived from an EMBL/GenBank/DDBJ whole genome shotgun (WGS) entry which is preliminary data.</text>
</comment>
<name>A0ABQ8M8Z8_LABRO</name>
<dbReference type="CDD" id="cd10718">
    <property type="entry name" value="SH2_CIS"/>
    <property type="match status" value="1"/>
</dbReference>
<dbReference type="Gene3D" id="3.30.505.10">
    <property type="entry name" value="SH2 domain"/>
    <property type="match status" value="1"/>
</dbReference>
<dbReference type="InterPro" id="IPR035887">
    <property type="entry name" value="CIS_SH2"/>
</dbReference>
<evidence type="ECO:0000256" key="1">
    <source>
        <dbReference type="ARBA" id="ARBA00004906"/>
    </source>
</evidence>